<reference evidence="3" key="1">
    <citation type="journal article" date="2014" name="Nat. Genet.">
        <title>Genome of the human hookworm Necator americanus.</title>
        <authorList>
            <person name="Tang Y.T."/>
            <person name="Gao X."/>
            <person name="Rosa B.A."/>
            <person name="Abubucker S."/>
            <person name="Hallsworth-Pepin K."/>
            <person name="Martin J."/>
            <person name="Tyagi R."/>
            <person name="Heizer E."/>
            <person name="Zhang X."/>
            <person name="Bhonagiri-Palsikar V."/>
            <person name="Minx P."/>
            <person name="Warren W.C."/>
            <person name="Wang Q."/>
            <person name="Zhan B."/>
            <person name="Hotez P.J."/>
            <person name="Sternberg P.W."/>
            <person name="Dougall A."/>
            <person name="Gaze S.T."/>
            <person name="Mulvenna J."/>
            <person name="Sotillo J."/>
            <person name="Ranganathan S."/>
            <person name="Rabelo E.M."/>
            <person name="Wilson R.K."/>
            <person name="Felgner P.L."/>
            <person name="Bethony J."/>
            <person name="Hawdon J.M."/>
            <person name="Gasser R.B."/>
            <person name="Loukas A."/>
            <person name="Mitreva M."/>
        </authorList>
    </citation>
    <scope>NUCLEOTIDE SEQUENCE [LARGE SCALE GENOMIC DNA]</scope>
</reference>
<dbReference type="Proteomes" id="UP000053676">
    <property type="component" value="Unassembled WGS sequence"/>
</dbReference>
<name>W2TP87_NECAM</name>
<evidence type="ECO:0000313" key="2">
    <source>
        <dbReference type="EMBL" id="ETN83593.1"/>
    </source>
</evidence>
<dbReference type="KEGG" id="nai:NECAME_17420"/>
<dbReference type="AlphaFoldDB" id="W2TP87"/>
<keyword evidence="3" id="KW-1185">Reference proteome</keyword>
<evidence type="ECO:0000313" key="3">
    <source>
        <dbReference type="Proteomes" id="UP000053676"/>
    </source>
</evidence>
<protein>
    <submittedName>
        <fullName evidence="2">Uncharacterized protein</fullName>
    </submittedName>
</protein>
<evidence type="ECO:0000256" key="1">
    <source>
        <dbReference type="SAM" id="MobiDB-lite"/>
    </source>
</evidence>
<organism evidence="2 3">
    <name type="scientific">Necator americanus</name>
    <name type="common">Human hookworm</name>
    <dbReference type="NCBI Taxonomy" id="51031"/>
    <lineage>
        <taxon>Eukaryota</taxon>
        <taxon>Metazoa</taxon>
        <taxon>Ecdysozoa</taxon>
        <taxon>Nematoda</taxon>
        <taxon>Chromadorea</taxon>
        <taxon>Rhabditida</taxon>
        <taxon>Rhabditina</taxon>
        <taxon>Rhabditomorpha</taxon>
        <taxon>Strongyloidea</taxon>
        <taxon>Ancylostomatidae</taxon>
        <taxon>Bunostominae</taxon>
        <taxon>Necator</taxon>
    </lineage>
</organism>
<gene>
    <name evidence="2" type="ORF">NECAME_17420</name>
</gene>
<dbReference type="EMBL" id="KI658166">
    <property type="protein sequence ID" value="ETN83593.1"/>
    <property type="molecule type" value="Genomic_DNA"/>
</dbReference>
<sequence>MTIRNNKHTSDSGGVPDSGTGAGAAAAAATAAPPPSAARPRAIHVVCWFTVCCDAHISTAKLGSGSSALPVFVPFG</sequence>
<proteinExistence type="predicted"/>
<feature type="region of interest" description="Disordered" evidence="1">
    <location>
        <begin position="1"/>
        <end position="36"/>
    </location>
</feature>
<accession>W2TP87</accession>